<feature type="domain" description="UBC core" evidence="14">
    <location>
        <begin position="4"/>
        <end position="153"/>
    </location>
</feature>
<evidence type="ECO:0000256" key="5">
    <source>
        <dbReference type="ARBA" id="ARBA00022843"/>
    </source>
</evidence>
<evidence type="ECO:0000256" key="4">
    <source>
        <dbReference type="ARBA" id="ARBA00022840"/>
    </source>
</evidence>
<dbReference type="OrthoDB" id="9978460at2759"/>
<dbReference type="FunCoup" id="A0A6P6EP11">
    <property type="interactions" value="737"/>
</dbReference>
<dbReference type="RefSeq" id="XP_023574070.1">
    <property type="nucleotide sequence ID" value="XM_023718302.1"/>
</dbReference>
<evidence type="ECO:0000256" key="6">
    <source>
        <dbReference type="ARBA" id="ARBA00043952"/>
    </source>
</evidence>
<organism evidence="15 16">
    <name type="scientific">Octodon degus</name>
    <name type="common">Degu</name>
    <name type="synonym">Sciurus degus</name>
    <dbReference type="NCBI Taxonomy" id="10160"/>
    <lineage>
        <taxon>Eukaryota</taxon>
        <taxon>Metazoa</taxon>
        <taxon>Chordata</taxon>
        <taxon>Craniata</taxon>
        <taxon>Vertebrata</taxon>
        <taxon>Euteleostomi</taxon>
        <taxon>Mammalia</taxon>
        <taxon>Eutheria</taxon>
        <taxon>Euarchontoglires</taxon>
        <taxon>Glires</taxon>
        <taxon>Rodentia</taxon>
        <taxon>Hystricomorpha</taxon>
        <taxon>Octodontidae</taxon>
        <taxon>Octodon</taxon>
    </lineage>
</organism>
<dbReference type="CDD" id="cd23806">
    <property type="entry name" value="UBCc_UBE2U"/>
    <property type="match status" value="1"/>
</dbReference>
<dbReference type="Proteomes" id="UP000515203">
    <property type="component" value="Unplaced"/>
</dbReference>
<feature type="compositionally biased region" description="Acidic residues" evidence="13">
    <location>
        <begin position="369"/>
        <end position="379"/>
    </location>
</feature>
<dbReference type="CTD" id="148581"/>
<keyword evidence="1" id="KW-0808">Transferase</keyword>
<evidence type="ECO:0000256" key="1">
    <source>
        <dbReference type="ARBA" id="ARBA00022679"/>
    </source>
</evidence>
<evidence type="ECO:0000256" key="12">
    <source>
        <dbReference type="PROSITE-ProRule" id="PRU10133"/>
    </source>
</evidence>
<evidence type="ECO:0000256" key="3">
    <source>
        <dbReference type="ARBA" id="ARBA00022786"/>
    </source>
</evidence>
<evidence type="ECO:0000256" key="2">
    <source>
        <dbReference type="ARBA" id="ARBA00022741"/>
    </source>
</evidence>
<name>A0A6P6EP11_OCTDE</name>
<dbReference type="InParanoid" id="A0A6P6EP11"/>
<evidence type="ECO:0000259" key="14">
    <source>
        <dbReference type="PROSITE" id="PS50127"/>
    </source>
</evidence>
<keyword evidence="5" id="KW-0832">Ubl conjugation</keyword>
<protein>
    <recommendedName>
        <fullName evidence="8">Ubiquitin-conjugating enzyme E2 U</fullName>
    </recommendedName>
    <alternativeName>
        <fullName evidence="9">E2 ubiquitin-conjugating enzyme U</fullName>
    </alternativeName>
    <alternativeName>
        <fullName evidence="11">Ubiquitin carrier protein U</fullName>
    </alternativeName>
    <alternativeName>
        <fullName evidence="10">Ubiquitin-protein ligase U</fullName>
    </alternativeName>
</protein>
<dbReference type="PROSITE" id="PS50127">
    <property type="entry name" value="UBC_2"/>
    <property type="match status" value="1"/>
</dbReference>
<comment type="function">
    <text evidence="7">Catalyzes the covalent attachment of ubiquitin to other proteins.</text>
</comment>
<dbReference type="Gene3D" id="3.10.110.10">
    <property type="entry name" value="Ubiquitin Conjugating Enzyme"/>
    <property type="match status" value="1"/>
</dbReference>
<dbReference type="PANTHER" id="PTHR24067">
    <property type="entry name" value="UBIQUITIN-CONJUGATING ENZYME E2"/>
    <property type="match status" value="1"/>
</dbReference>
<dbReference type="InterPro" id="IPR050113">
    <property type="entry name" value="Ub_conjugating_enzyme"/>
</dbReference>
<dbReference type="FunFam" id="3.10.110.10:FF:000067">
    <property type="entry name" value="ubiquitin-conjugating enzyme E2 U isoform X1"/>
    <property type="match status" value="1"/>
</dbReference>
<evidence type="ECO:0000256" key="11">
    <source>
        <dbReference type="ARBA" id="ARBA00082135"/>
    </source>
</evidence>
<evidence type="ECO:0000256" key="9">
    <source>
        <dbReference type="ARBA" id="ARBA00076315"/>
    </source>
</evidence>
<feature type="region of interest" description="Disordered" evidence="13">
    <location>
        <begin position="329"/>
        <end position="383"/>
    </location>
</feature>
<comment type="pathway">
    <text evidence="6">Protein modification.</text>
</comment>
<keyword evidence="15" id="KW-1185">Reference proteome</keyword>
<reference evidence="16" key="1">
    <citation type="submission" date="2025-08" db="UniProtKB">
        <authorList>
            <consortium name="RefSeq"/>
        </authorList>
    </citation>
    <scope>IDENTIFICATION</scope>
</reference>
<dbReference type="GO" id="GO:0005524">
    <property type="term" value="F:ATP binding"/>
    <property type="evidence" value="ECO:0007669"/>
    <property type="project" value="UniProtKB-KW"/>
</dbReference>
<keyword evidence="2" id="KW-0547">Nucleotide-binding</keyword>
<gene>
    <name evidence="16" type="primary">Ube2u</name>
</gene>
<accession>A0A6P6EP11</accession>
<dbReference type="InterPro" id="IPR000608">
    <property type="entry name" value="UBC"/>
</dbReference>
<dbReference type="SUPFAM" id="SSF54495">
    <property type="entry name" value="UBC-like"/>
    <property type="match status" value="1"/>
</dbReference>
<dbReference type="Pfam" id="PF00179">
    <property type="entry name" value="UQ_con"/>
    <property type="match status" value="1"/>
</dbReference>
<feature type="active site" description="Glycyl thioester intermediate" evidence="12">
    <location>
        <position position="89"/>
    </location>
</feature>
<sequence>MYSRAYSLLQRDFRELMRKSYKGITASPISEDMMQWKADIQGLQNSPWQGLVFELAIHFTPDYNFVPPAVRFVTIPFHPNVDPDTGEPCIDFLNNSAKWNSRYTLGSILLALQVMLSNPGLENPVNLEAAQMLNEDQSMYEVVLQRLFQRSLQSEEGCLLLPKPSHELVSAENRTKGRVGARQVLNSQVFLTHHRKGVSGGAVPVRRLQNGRVRQLLGRRPVCSVKSFVHRSPLLARACTVGLWGSRGTMEAHLARLRSRVRPSRVISFDDYHKTWCGIATSKATESHRRPLLEDPDLTRQYSKWREKDLRCSEEWKLKFAATRSRCARERRAPAMASPAGKRTHACPSPEELPPGSQPEAGHSPGTGDPEDDSSDEDLAYNYYKHNSWEDEVDDLVAWADALDTDALEDWD</sequence>
<keyword evidence="4" id="KW-0067">ATP-binding</keyword>
<dbReference type="InterPro" id="IPR023313">
    <property type="entry name" value="UBQ-conjugating_AS"/>
</dbReference>
<evidence type="ECO:0000313" key="16">
    <source>
        <dbReference type="RefSeq" id="XP_023574070.1"/>
    </source>
</evidence>
<evidence type="ECO:0000256" key="7">
    <source>
        <dbReference type="ARBA" id="ARBA00053619"/>
    </source>
</evidence>
<evidence type="ECO:0000256" key="13">
    <source>
        <dbReference type="SAM" id="MobiDB-lite"/>
    </source>
</evidence>
<dbReference type="AlphaFoldDB" id="A0A6P6EP11"/>
<dbReference type="GeneID" id="101593203"/>
<evidence type="ECO:0000313" key="15">
    <source>
        <dbReference type="Proteomes" id="UP000515203"/>
    </source>
</evidence>
<keyword evidence="3" id="KW-0833">Ubl conjugation pathway</keyword>
<evidence type="ECO:0000256" key="10">
    <source>
        <dbReference type="ARBA" id="ARBA00077510"/>
    </source>
</evidence>
<dbReference type="PROSITE" id="PS00183">
    <property type="entry name" value="UBC_1"/>
    <property type="match status" value="1"/>
</dbReference>
<dbReference type="SMART" id="SM00212">
    <property type="entry name" value="UBCc"/>
    <property type="match status" value="1"/>
</dbReference>
<proteinExistence type="predicted"/>
<dbReference type="GO" id="GO:0016740">
    <property type="term" value="F:transferase activity"/>
    <property type="evidence" value="ECO:0007669"/>
    <property type="project" value="UniProtKB-KW"/>
</dbReference>
<dbReference type="InterPro" id="IPR016135">
    <property type="entry name" value="UBQ-conjugating_enzyme/RWD"/>
</dbReference>
<evidence type="ECO:0000256" key="8">
    <source>
        <dbReference type="ARBA" id="ARBA00072443"/>
    </source>
</evidence>